<dbReference type="SUPFAM" id="SSF158791">
    <property type="entry name" value="MgtE N-terminal domain-like"/>
    <property type="match status" value="1"/>
</dbReference>
<feature type="coiled-coil region" evidence="1">
    <location>
        <begin position="333"/>
        <end position="367"/>
    </location>
</feature>
<dbReference type="EMBL" id="SIXC01000003">
    <property type="protein sequence ID" value="TBH81015.1"/>
    <property type="molecule type" value="Genomic_DNA"/>
</dbReference>
<sequence>MTKQPHCATKRPLSRLFRWLAALCCFKLALLGVFLLDIPLPDLFPADAPPRNATPVASALPPASSEKTAPLAAQPPLAAHAPGPEQNRTLSSTLPPRQADRKPLPPATAAAVITETHLPQGAAAARLAATVQARAPRPATLSEADMPAPQVRPAPTAAAQPETGQAIAAAQPALPAPLPAPRVAPGTALPPPAPLLTAAPAPAQESGGWLDSLGLRNLPIPGLGSVRAAQAASLDMPVPQTPNAAASSPFTPAAQTAPLSLPGAPAIPDNIPRGQSADGSPLPPRGSADVPSLPQSSSSTGLAPAPAPAVRPAPAPVDPNLKAQELARQQQDIITLRRQMDQRLKDLQDAEKKVQDMIREARGLEDEKIRKLVLTYGQMKPKAAAKALENMDERVAVRILTGMTPKQSGEIMTYMNPKQTAKLTELITRMRLPE</sequence>
<feature type="region of interest" description="Disordered" evidence="2">
    <location>
        <begin position="129"/>
        <end position="164"/>
    </location>
</feature>
<feature type="region of interest" description="Disordered" evidence="2">
    <location>
        <begin position="237"/>
        <end position="314"/>
    </location>
</feature>
<keyword evidence="1" id="KW-0175">Coiled coil</keyword>
<feature type="compositionally biased region" description="Pro residues" evidence="2">
    <location>
        <begin position="184"/>
        <end position="194"/>
    </location>
</feature>
<feature type="region of interest" description="Disordered" evidence="2">
    <location>
        <begin position="75"/>
        <end position="106"/>
    </location>
</feature>
<keyword evidence="4" id="KW-1185">Reference proteome</keyword>
<feature type="compositionally biased region" description="Polar residues" evidence="2">
    <location>
        <begin position="241"/>
        <end position="258"/>
    </location>
</feature>
<reference evidence="3 4" key="1">
    <citation type="submission" date="2018-12" db="EMBL/GenBank/DDBJ databases">
        <title>First genome draft of Desulfovibrio legallis sp. nov.</title>
        <authorList>
            <person name="Ben Dhia O."/>
            <person name="Najjari A."/>
            <person name="Ferjani R."/>
            <person name="Fhoula I."/>
            <person name="Fardeau M.-L."/>
            <person name="Boudabbous A."/>
            <person name="Ouzari H.I."/>
        </authorList>
    </citation>
    <scope>NUCLEOTIDE SEQUENCE [LARGE SCALE GENOMIC DNA]</scope>
    <source>
        <strain evidence="3 4">H1T</strain>
    </source>
</reference>
<evidence type="ECO:0000256" key="1">
    <source>
        <dbReference type="SAM" id="Coils"/>
    </source>
</evidence>
<evidence type="ECO:0000313" key="4">
    <source>
        <dbReference type="Proteomes" id="UP000292919"/>
    </source>
</evidence>
<feature type="compositionally biased region" description="Low complexity" evidence="2">
    <location>
        <begin position="75"/>
        <end position="84"/>
    </location>
</feature>
<feature type="region of interest" description="Disordered" evidence="2">
    <location>
        <begin position="184"/>
        <end position="204"/>
    </location>
</feature>
<feature type="compositionally biased region" description="Polar residues" evidence="2">
    <location>
        <begin position="86"/>
        <end position="95"/>
    </location>
</feature>
<gene>
    <name evidence="3" type="ORF">EB812_02680</name>
</gene>
<name>A0A6H3FDG7_9BACT</name>
<organism evidence="3 4">
    <name type="scientific">Desulfovibrio legallii</name>
    <dbReference type="NCBI Taxonomy" id="571438"/>
    <lineage>
        <taxon>Bacteria</taxon>
        <taxon>Pseudomonadati</taxon>
        <taxon>Thermodesulfobacteriota</taxon>
        <taxon>Desulfovibrionia</taxon>
        <taxon>Desulfovibrionales</taxon>
        <taxon>Desulfovibrionaceae</taxon>
        <taxon>Desulfovibrio</taxon>
    </lineage>
</organism>
<dbReference type="AlphaFoldDB" id="A0A6H3FDG7"/>
<feature type="compositionally biased region" description="Pro residues" evidence="2">
    <location>
        <begin position="305"/>
        <end position="314"/>
    </location>
</feature>
<evidence type="ECO:0008006" key="5">
    <source>
        <dbReference type="Google" id="ProtNLM"/>
    </source>
</evidence>
<accession>A0A6H3FDG7</accession>
<evidence type="ECO:0000256" key="2">
    <source>
        <dbReference type="SAM" id="MobiDB-lite"/>
    </source>
</evidence>
<evidence type="ECO:0000313" key="3">
    <source>
        <dbReference type="EMBL" id="TBH81015.1"/>
    </source>
</evidence>
<protein>
    <recommendedName>
        <fullName evidence="5">Flagellar motility protein MotE, a chaperone for MotC folding</fullName>
    </recommendedName>
</protein>
<proteinExistence type="predicted"/>
<dbReference type="Proteomes" id="UP000292919">
    <property type="component" value="Unassembled WGS sequence"/>
</dbReference>
<dbReference type="RefSeq" id="WP_130957793.1">
    <property type="nucleotide sequence ID" value="NZ_JBHSHA010000020.1"/>
</dbReference>
<comment type="caution">
    <text evidence="3">The sequence shown here is derived from an EMBL/GenBank/DDBJ whole genome shotgun (WGS) entry which is preliminary data.</text>
</comment>